<dbReference type="CDD" id="cd14014">
    <property type="entry name" value="STKc_PknB_like"/>
    <property type="match status" value="1"/>
</dbReference>
<keyword evidence="3" id="KW-0808">Transferase</keyword>
<feature type="transmembrane region" description="Helical" evidence="9">
    <location>
        <begin position="308"/>
        <end position="326"/>
    </location>
</feature>
<evidence type="ECO:0000256" key="8">
    <source>
        <dbReference type="ARBA" id="ARBA00048679"/>
    </source>
</evidence>
<dbReference type="PROSITE" id="PS00108">
    <property type="entry name" value="PROTEIN_KINASE_ST"/>
    <property type="match status" value="1"/>
</dbReference>
<dbReference type="PANTHER" id="PTHR24363:SF0">
    <property type="entry name" value="SERINE_THREONINE KINASE LIKE DOMAIN CONTAINING 1"/>
    <property type="match status" value="1"/>
</dbReference>
<comment type="catalytic activity">
    <reaction evidence="7">
        <text>L-threonyl-[protein] + ATP = O-phospho-L-threonyl-[protein] + ADP + H(+)</text>
        <dbReference type="Rhea" id="RHEA:46608"/>
        <dbReference type="Rhea" id="RHEA-COMP:11060"/>
        <dbReference type="Rhea" id="RHEA-COMP:11605"/>
        <dbReference type="ChEBI" id="CHEBI:15378"/>
        <dbReference type="ChEBI" id="CHEBI:30013"/>
        <dbReference type="ChEBI" id="CHEBI:30616"/>
        <dbReference type="ChEBI" id="CHEBI:61977"/>
        <dbReference type="ChEBI" id="CHEBI:456216"/>
        <dbReference type="EC" id="2.7.11.1"/>
    </reaction>
</comment>
<keyword evidence="6" id="KW-0067">ATP-binding</keyword>
<keyword evidence="4" id="KW-0547">Nucleotide-binding</keyword>
<dbReference type="SMART" id="SM00220">
    <property type="entry name" value="S_TKc"/>
    <property type="match status" value="1"/>
</dbReference>
<protein>
    <recommendedName>
        <fullName evidence="1">non-specific serine/threonine protein kinase</fullName>
        <ecNumber evidence="1">2.7.11.1</ecNumber>
    </recommendedName>
</protein>
<dbReference type="Proteomes" id="UP001211249">
    <property type="component" value="Unassembled WGS sequence"/>
</dbReference>
<reference evidence="11 12" key="1">
    <citation type="submission" date="2023-01" db="EMBL/GenBank/DDBJ databases">
        <title>Genomes from the Australian National Cyanobacteria Reference Collection.</title>
        <authorList>
            <person name="Willis A."/>
            <person name="Lee E.M.F."/>
        </authorList>
    </citation>
    <scope>NUCLEOTIDE SEQUENCE [LARGE SCALE GENOMIC DNA]</scope>
    <source>
        <strain evidence="11 12">CS-1226</strain>
    </source>
</reference>
<keyword evidence="9" id="KW-0472">Membrane</keyword>
<evidence type="ECO:0000256" key="1">
    <source>
        <dbReference type="ARBA" id="ARBA00012513"/>
    </source>
</evidence>
<feature type="domain" description="Protein kinase" evidence="10">
    <location>
        <begin position="11"/>
        <end position="284"/>
    </location>
</feature>
<proteinExistence type="predicted"/>
<keyword evidence="12" id="KW-1185">Reference proteome</keyword>
<dbReference type="PROSITE" id="PS50011">
    <property type="entry name" value="PROTEIN_KINASE_DOM"/>
    <property type="match status" value="1"/>
</dbReference>
<evidence type="ECO:0000256" key="3">
    <source>
        <dbReference type="ARBA" id="ARBA00022679"/>
    </source>
</evidence>
<dbReference type="SUPFAM" id="SSF56112">
    <property type="entry name" value="Protein kinase-like (PK-like)"/>
    <property type="match status" value="1"/>
</dbReference>
<evidence type="ECO:0000256" key="4">
    <source>
        <dbReference type="ARBA" id="ARBA00022741"/>
    </source>
</evidence>
<sequence length="361" mass="41927">MVEPGDIIIDRYRVLEDLNGRFSKTFEVQDTIKNDLKVMKVLIPCINPRLEEFFQREFTALRKFQHPGIPRGQEYGYYMFRCPHTDEILHGFVMEKIAGQDLGKWLRENERITNTEQAIEWLEQLIDILSYVHSQNYLHRDIKPSNIMLKPDGKLVLIDFGIVKAIIQREQKEHDPATIIGTPGYNSREQQQGLADIDYRADFFSLGRTFLHLLTGTCPGPDEHPRFRQDQSGNLLWQDQAPGISQEFKDLIDYLMEPRRERRPQNIKQILELIDNIRYPQPGVVPIEDDESVGIPTKLGKPPQFRPLFVFSSVAFNFVFLTLPAMGVRLEEIPGLQVLFVVIICVISGFLVVPWIKYYLL</sequence>
<evidence type="ECO:0000256" key="2">
    <source>
        <dbReference type="ARBA" id="ARBA00022527"/>
    </source>
</evidence>
<keyword evidence="9" id="KW-0812">Transmembrane</keyword>
<dbReference type="InterPro" id="IPR008271">
    <property type="entry name" value="Ser/Thr_kinase_AS"/>
</dbReference>
<dbReference type="EC" id="2.7.11.1" evidence="1"/>
<evidence type="ECO:0000256" key="7">
    <source>
        <dbReference type="ARBA" id="ARBA00047899"/>
    </source>
</evidence>
<dbReference type="PANTHER" id="PTHR24363">
    <property type="entry name" value="SERINE/THREONINE PROTEIN KINASE"/>
    <property type="match status" value="1"/>
</dbReference>
<dbReference type="Gene3D" id="1.10.510.10">
    <property type="entry name" value="Transferase(Phosphotransferase) domain 1"/>
    <property type="match status" value="1"/>
</dbReference>
<accession>A0ABT5ADM3</accession>
<feature type="transmembrane region" description="Helical" evidence="9">
    <location>
        <begin position="338"/>
        <end position="360"/>
    </location>
</feature>
<evidence type="ECO:0000256" key="9">
    <source>
        <dbReference type="SAM" id="Phobius"/>
    </source>
</evidence>
<dbReference type="Pfam" id="PF00069">
    <property type="entry name" value="Pkinase"/>
    <property type="match status" value="1"/>
</dbReference>
<evidence type="ECO:0000256" key="5">
    <source>
        <dbReference type="ARBA" id="ARBA00022777"/>
    </source>
</evidence>
<gene>
    <name evidence="11" type="ORF">PN451_04260</name>
</gene>
<dbReference type="GO" id="GO:0016301">
    <property type="term" value="F:kinase activity"/>
    <property type="evidence" value="ECO:0007669"/>
    <property type="project" value="UniProtKB-KW"/>
</dbReference>
<organism evidence="11 12">
    <name type="scientific">Dolichospermum planctonicum CS-1226</name>
    <dbReference type="NCBI Taxonomy" id="3021751"/>
    <lineage>
        <taxon>Bacteria</taxon>
        <taxon>Bacillati</taxon>
        <taxon>Cyanobacteriota</taxon>
        <taxon>Cyanophyceae</taxon>
        <taxon>Nostocales</taxon>
        <taxon>Aphanizomenonaceae</taxon>
        <taxon>Dolichospermum</taxon>
        <taxon>Dolichospermum planctonicum</taxon>
    </lineage>
</organism>
<keyword evidence="5 11" id="KW-0418">Kinase</keyword>
<keyword evidence="2" id="KW-0723">Serine/threonine-protein kinase</keyword>
<evidence type="ECO:0000259" key="10">
    <source>
        <dbReference type="PROSITE" id="PS50011"/>
    </source>
</evidence>
<dbReference type="EMBL" id="JAQMUC010000025">
    <property type="protein sequence ID" value="MDB9535067.1"/>
    <property type="molecule type" value="Genomic_DNA"/>
</dbReference>
<name>A0ABT5ADM3_9CYAN</name>
<comment type="catalytic activity">
    <reaction evidence="8">
        <text>L-seryl-[protein] + ATP = O-phospho-L-seryl-[protein] + ADP + H(+)</text>
        <dbReference type="Rhea" id="RHEA:17989"/>
        <dbReference type="Rhea" id="RHEA-COMP:9863"/>
        <dbReference type="Rhea" id="RHEA-COMP:11604"/>
        <dbReference type="ChEBI" id="CHEBI:15378"/>
        <dbReference type="ChEBI" id="CHEBI:29999"/>
        <dbReference type="ChEBI" id="CHEBI:30616"/>
        <dbReference type="ChEBI" id="CHEBI:83421"/>
        <dbReference type="ChEBI" id="CHEBI:456216"/>
        <dbReference type="EC" id="2.7.11.1"/>
    </reaction>
</comment>
<keyword evidence="9" id="KW-1133">Transmembrane helix</keyword>
<dbReference type="RefSeq" id="WP_271795074.1">
    <property type="nucleotide sequence ID" value="NZ_JAQMUC010000025.1"/>
</dbReference>
<evidence type="ECO:0000313" key="12">
    <source>
        <dbReference type="Proteomes" id="UP001211249"/>
    </source>
</evidence>
<evidence type="ECO:0000256" key="6">
    <source>
        <dbReference type="ARBA" id="ARBA00022840"/>
    </source>
</evidence>
<dbReference type="InterPro" id="IPR011009">
    <property type="entry name" value="Kinase-like_dom_sf"/>
</dbReference>
<evidence type="ECO:0000313" key="11">
    <source>
        <dbReference type="EMBL" id="MDB9535067.1"/>
    </source>
</evidence>
<dbReference type="InterPro" id="IPR000719">
    <property type="entry name" value="Prot_kinase_dom"/>
</dbReference>
<comment type="caution">
    <text evidence="11">The sequence shown here is derived from an EMBL/GenBank/DDBJ whole genome shotgun (WGS) entry which is preliminary data.</text>
</comment>